<evidence type="ECO:0000259" key="1">
    <source>
        <dbReference type="Pfam" id="PF05899"/>
    </source>
</evidence>
<evidence type="ECO:0000313" key="3">
    <source>
        <dbReference type="Proteomes" id="UP001646141"/>
    </source>
</evidence>
<dbReference type="SUPFAM" id="SSF51182">
    <property type="entry name" value="RmlC-like cupins"/>
    <property type="match status" value="1"/>
</dbReference>
<protein>
    <submittedName>
        <fullName evidence="2">DUF861 domain-containing protein</fullName>
    </submittedName>
</protein>
<dbReference type="InterPro" id="IPR014710">
    <property type="entry name" value="RmlC-like_jellyroll"/>
</dbReference>
<dbReference type="Pfam" id="PF05899">
    <property type="entry name" value="Cupin_3"/>
    <property type="match status" value="1"/>
</dbReference>
<gene>
    <name evidence="2" type="ORF">D3226_04020</name>
</gene>
<dbReference type="PANTHER" id="PTHR40943">
    <property type="entry name" value="CYTOPLASMIC PROTEIN-RELATED"/>
    <property type="match status" value="1"/>
</dbReference>
<keyword evidence="3" id="KW-1185">Reference proteome</keyword>
<accession>A0ABS1SLR9</accession>
<dbReference type="PANTHER" id="PTHR40943:SF1">
    <property type="entry name" value="CYTOPLASMIC PROTEIN"/>
    <property type="match status" value="1"/>
</dbReference>
<dbReference type="InterPro" id="IPR011051">
    <property type="entry name" value="RmlC_Cupin_sf"/>
</dbReference>
<reference evidence="2 3" key="1">
    <citation type="submission" date="2018-09" db="EMBL/GenBank/DDBJ databases">
        <title>Comparative genomics of Leucobacter spp.</title>
        <authorList>
            <person name="Reis A.C."/>
            <person name="Kolvenbach B.A."/>
            <person name="Corvini P.F.X."/>
            <person name="Nunes O.C."/>
        </authorList>
    </citation>
    <scope>NUCLEOTIDE SEQUENCE [LARGE SCALE GENOMIC DNA]</scope>
    <source>
        <strain evidence="2 3">L-1</strain>
    </source>
</reference>
<organism evidence="2 3">
    <name type="scientific">Leucobacter chromiireducens subsp. chromiireducens</name>
    <dbReference type="NCBI Taxonomy" id="660067"/>
    <lineage>
        <taxon>Bacteria</taxon>
        <taxon>Bacillati</taxon>
        <taxon>Actinomycetota</taxon>
        <taxon>Actinomycetes</taxon>
        <taxon>Micrococcales</taxon>
        <taxon>Microbacteriaceae</taxon>
        <taxon>Leucobacter</taxon>
    </lineage>
</organism>
<sequence>MEVAMTQHVRVSEVFDRIPAAGPLGPPLGVSVSGVQQTWLEEFTSDAERGIHTGFWRCDPGISEWDFIEMGEVIHVLAGRLVVTESGGSPVELGVGDVASFPRGWRGTWEIMEPLEKFYVML</sequence>
<dbReference type="InterPro" id="IPR008579">
    <property type="entry name" value="UGlyAH_Cupin_dom"/>
</dbReference>
<comment type="caution">
    <text evidence="2">The sequence shown here is derived from an EMBL/GenBank/DDBJ whole genome shotgun (WGS) entry which is preliminary data.</text>
</comment>
<proteinExistence type="predicted"/>
<name>A0ABS1SLR9_9MICO</name>
<dbReference type="Gene3D" id="2.60.120.10">
    <property type="entry name" value="Jelly Rolls"/>
    <property type="match status" value="1"/>
</dbReference>
<dbReference type="EMBL" id="QYAD01000001">
    <property type="protein sequence ID" value="MBL3689127.1"/>
    <property type="molecule type" value="Genomic_DNA"/>
</dbReference>
<evidence type="ECO:0000313" key="2">
    <source>
        <dbReference type="EMBL" id="MBL3689127.1"/>
    </source>
</evidence>
<feature type="domain" description="(S)-ureidoglycine aminohydrolase cupin" evidence="1">
    <location>
        <begin position="50"/>
        <end position="119"/>
    </location>
</feature>
<dbReference type="Proteomes" id="UP001646141">
    <property type="component" value="Unassembled WGS sequence"/>
</dbReference>